<dbReference type="Pfam" id="PF07238">
    <property type="entry name" value="PilZ"/>
    <property type="match status" value="1"/>
</dbReference>
<sequence length="194" mass="22154">MSQNKRGFYRLNVMIPLSYRILSEEEAKAEPLPKEEANSAYIERHFLDTLQKIEHELHTAVEKIASKSDLLASALHALNSKINLALQTVDKRQLAHLMPLRRVNISGGGLAFIIEDAIHPTDKIDLLMQPLPEEDPILVRGHVVNIQPAPEKSPQAKRIAVEFENLTENDRRKLIFFIQKKELEQAQIEKAKQK</sequence>
<dbReference type="InterPro" id="IPR009875">
    <property type="entry name" value="PilZ_domain"/>
</dbReference>
<evidence type="ECO:0000313" key="2">
    <source>
        <dbReference type="EMBL" id="SIN95327.1"/>
    </source>
</evidence>
<dbReference type="RefSeq" id="WP_074201368.1">
    <property type="nucleotide sequence ID" value="NZ_FSRE01000002.1"/>
</dbReference>
<dbReference type="Gene3D" id="2.40.10.220">
    <property type="entry name" value="predicted glycosyltransferase like domains"/>
    <property type="match status" value="1"/>
</dbReference>
<organism evidence="2 3">
    <name type="scientific">Sulfurivirga caldicuralii</name>
    <dbReference type="NCBI Taxonomy" id="364032"/>
    <lineage>
        <taxon>Bacteria</taxon>
        <taxon>Pseudomonadati</taxon>
        <taxon>Pseudomonadota</taxon>
        <taxon>Gammaproteobacteria</taxon>
        <taxon>Thiotrichales</taxon>
        <taxon>Piscirickettsiaceae</taxon>
        <taxon>Sulfurivirga</taxon>
    </lineage>
</organism>
<protein>
    <submittedName>
        <fullName evidence="2">PilZ domain-containing protein</fullName>
    </submittedName>
</protein>
<dbReference type="GO" id="GO:0035438">
    <property type="term" value="F:cyclic-di-GMP binding"/>
    <property type="evidence" value="ECO:0007669"/>
    <property type="project" value="InterPro"/>
</dbReference>
<dbReference type="Proteomes" id="UP000198461">
    <property type="component" value="Unassembled WGS sequence"/>
</dbReference>
<keyword evidence="3" id="KW-1185">Reference proteome</keyword>
<dbReference type="OrthoDB" id="9780702at2"/>
<evidence type="ECO:0000259" key="1">
    <source>
        <dbReference type="Pfam" id="PF07238"/>
    </source>
</evidence>
<dbReference type="STRING" id="364032.SAMN05443662_1101"/>
<dbReference type="AlphaFoldDB" id="A0A1N6FJ91"/>
<name>A0A1N6FJ91_9GAMM</name>
<accession>A0A1N6FJ91</accession>
<feature type="domain" description="PilZ" evidence="1">
    <location>
        <begin position="101"/>
        <end position="178"/>
    </location>
</feature>
<evidence type="ECO:0000313" key="3">
    <source>
        <dbReference type="Proteomes" id="UP000198461"/>
    </source>
</evidence>
<gene>
    <name evidence="2" type="ORF">SAMN05443662_1101</name>
</gene>
<proteinExistence type="predicted"/>
<reference evidence="2 3" key="1">
    <citation type="submission" date="2016-11" db="EMBL/GenBank/DDBJ databases">
        <authorList>
            <person name="Jaros S."/>
            <person name="Januszkiewicz K."/>
            <person name="Wedrychowicz H."/>
        </authorList>
    </citation>
    <scope>NUCLEOTIDE SEQUENCE [LARGE SCALE GENOMIC DNA]</scope>
    <source>
        <strain evidence="2 3">DSM 17737</strain>
    </source>
</reference>
<dbReference type="EMBL" id="FSRE01000002">
    <property type="protein sequence ID" value="SIN95327.1"/>
    <property type="molecule type" value="Genomic_DNA"/>
</dbReference>